<proteinExistence type="predicted"/>
<comment type="caution">
    <text evidence="1">The sequence shown here is derived from an EMBL/GenBank/DDBJ whole genome shotgun (WGS) entry which is preliminary data.</text>
</comment>
<accession>A0AAV3YE16</accession>
<organism evidence="1 2">
    <name type="scientific">Plakobranchus ocellatus</name>
    <dbReference type="NCBI Taxonomy" id="259542"/>
    <lineage>
        <taxon>Eukaryota</taxon>
        <taxon>Metazoa</taxon>
        <taxon>Spiralia</taxon>
        <taxon>Lophotrochozoa</taxon>
        <taxon>Mollusca</taxon>
        <taxon>Gastropoda</taxon>
        <taxon>Heterobranchia</taxon>
        <taxon>Euthyneura</taxon>
        <taxon>Panpulmonata</taxon>
        <taxon>Sacoglossa</taxon>
        <taxon>Placobranchoidea</taxon>
        <taxon>Plakobranchidae</taxon>
        <taxon>Plakobranchus</taxon>
    </lineage>
</organism>
<dbReference type="AlphaFoldDB" id="A0AAV3YE16"/>
<gene>
    <name evidence="1" type="ORF">PoB_000774400</name>
</gene>
<dbReference type="Proteomes" id="UP000735302">
    <property type="component" value="Unassembled WGS sequence"/>
</dbReference>
<evidence type="ECO:0008006" key="3">
    <source>
        <dbReference type="Google" id="ProtNLM"/>
    </source>
</evidence>
<reference evidence="1 2" key="1">
    <citation type="journal article" date="2021" name="Elife">
        <title>Chloroplast acquisition without the gene transfer in kleptoplastic sea slugs, Plakobranchus ocellatus.</title>
        <authorList>
            <person name="Maeda T."/>
            <person name="Takahashi S."/>
            <person name="Yoshida T."/>
            <person name="Shimamura S."/>
            <person name="Takaki Y."/>
            <person name="Nagai Y."/>
            <person name="Toyoda A."/>
            <person name="Suzuki Y."/>
            <person name="Arimoto A."/>
            <person name="Ishii H."/>
            <person name="Satoh N."/>
            <person name="Nishiyama T."/>
            <person name="Hasebe M."/>
            <person name="Maruyama T."/>
            <person name="Minagawa J."/>
            <person name="Obokata J."/>
            <person name="Shigenobu S."/>
        </authorList>
    </citation>
    <scope>NUCLEOTIDE SEQUENCE [LARGE SCALE GENOMIC DNA]</scope>
</reference>
<evidence type="ECO:0000313" key="1">
    <source>
        <dbReference type="EMBL" id="GFN81238.1"/>
    </source>
</evidence>
<evidence type="ECO:0000313" key="2">
    <source>
        <dbReference type="Proteomes" id="UP000735302"/>
    </source>
</evidence>
<name>A0AAV3YE16_9GAST</name>
<dbReference type="EMBL" id="BLXT01000921">
    <property type="protein sequence ID" value="GFN81238.1"/>
    <property type="molecule type" value="Genomic_DNA"/>
</dbReference>
<sequence length="80" mass="8856">MIIITIMIILTIITSNVRLIIISLSHPISENRLSTEAPHPTSRWVKAFTSVQFTAMSHGSILKCLLNLPEPSLLCGNDKN</sequence>
<protein>
    <recommendedName>
        <fullName evidence="3">Secreted protein</fullName>
    </recommendedName>
</protein>
<keyword evidence="2" id="KW-1185">Reference proteome</keyword>